<dbReference type="RefSeq" id="XP_044377223.1">
    <property type="nucleotide sequence ID" value="XM_044521288.1"/>
</dbReference>
<keyword evidence="8" id="KW-0472">Membrane</keyword>
<evidence type="ECO:0000256" key="8">
    <source>
        <dbReference type="SAM" id="Phobius"/>
    </source>
</evidence>
<gene>
    <name evidence="9" type="primary">LOC123099144</name>
</gene>
<dbReference type="GO" id="GO:0005506">
    <property type="term" value="F:iron ion binding"/>
    <property type="evidence" value="ECO:0007669"/>
    <property type="project" value="InterPro"/>
</dbReference>
<keyword evidence="2 8" id="KW-0812">Transmembrane</keyword>
<dbReference type="Gramene" id="TraesCS4D03G0833400.1">
    <property type="protein sequence ID" value="TraesCS4D03G0833400.1.CDS"/>
    <property type="gene ID" value="TraesCS4D03G0833400"/>
</dbReference>
<dbReference type="Gramene" id="TraesJAG4D03G02562210.1">
    <property type="protein sequence ID" value="TraesJAG4D03G02562210.1"/>
    <property type="gene ID" value="TraesJAG4D03G02562210"/>
</dbReference>
<dbReference type="Gramene" id="TraesMACUn03G04514410.1">
    <property type="protein sequence ID" value="TraesMACUn03G04514410.1"/>
    <property type="gene ID" value="TraesMACUn03G04514410"/>
</dbReference>
<accession>A0A3B6JRR5</accession>
<dbReference type="Gene3D" id="1.10.630.10">
    <property type="entry name" value="Cytochrome P450"/>
    <property type="match status" value="1"/>
</dbReference>
<sequence>MHVPATVASLYRMQMEAVYLGLALVSLCIVLLSRRARRWSASNEAPGPWRLPVIGSLHHLIGQLPHRAMRDLARRHGPVMLLRLGEVPTLVVSSPEAAREVMKTHDMLFATRPLNSTMSVLTNGGRDIVFAPYGDHWRQLRKIAVLELLSPGRVLSFRAIREEEVAAMLHDVADAAAAARPVELHACLSVVVSNITVRAVMGDYRFKQREEFIRALHHSQKLAAGFNPADLWPSSRLAGWLSGGLRRAKEIRATGNGILDTIIRERLERTTEGGGGENKDHHLVDVLLSMHKEGRLDMDAVKNIIFDIFSAGSETTVIEWAMAELMRNPEAMRKATAEVRRALEARGSVEEHALGELPYLHLVIREALRLHAPTPLLIPRECREPCQVLGYDVPRGTQVFVNAWAIARDERYWPDAPEEFRPERFEGEGAVDFRGNDFSFLPFGSGRRMCPGMAFGLAIIELTLASLLFHFDWEVLPGAAGELDMAEVFGLAARRKADLPLRPVLRVPVPGL</sequence>
<dbReference type="Proteomes" id="UP000019116">
    <property type="component" value="Chromosome 4D"/>
</dbReference>
<dbReference type="Gramene" id="TraesWEE_scaffold_018311_01G000100.1">
    <property type="protein sequence ID" value="TraesWEE_scaffold_018311_01G000100.1"/>
    <property type="gene ID" value="TraesWEE_scaffold_018311_01G000100"/>
</dbReference>
<dbReference type="GO" id="GO:0004497">
    <property type="term" value="F:monooxygenase activity"/>
    <property type="evidence" value="ECO:0007669"/>
    <property type="project" value="UniProtKB-KW"/>
</dbReference>
<dbReference type="STRING" id="4565.A0A3B6JRR5"/>
<dbReference type="Gramene" id="TraesJULUn03G04546280.1">
    <property type="protein sequence ID" value="TraesJULUn03G04546280.1"/>
    <property type="gene ID" value="TraesJULUn03G04546280"/>
</dbReference>
<dbReference type="GeneID" id="123099144"/>
<evidence type="ECO:0000256" key="4">
    <source>
        <dbReference type="ARBA" id="ARBA00022989"/>
    </source>
</evidence>
<proteinExistence type="inferred from homology"/>
<name>A0A3B6JRR5_WHEAT</name>
<dbReference type="Gramene" id="TraesCS4D02G363500.1">
    <property type="protein sequence ID" value="TraesCS4D02G363500.1"/>
    <property type="gene ID" value="TraesCS4D02G363500"/>
</dbReference>
<keyword evidence="3 6" id="KW-0479">Metal-binding</keyword>
<dbReference type="PANTHER" id="PTHR47955">
    <property type="entry name" value="CYTOCHROME P450 FAMILY 71 PROTEIN"/>
    <property type="match status" value="1"/>
</dbReference>
<evidence type="ECO:0000256" key="6">
    <source>
        <dbReference type="PIRSR" id="PIRSR602401-1"/>
    </source>
</evidence>
<dbReference type="GO" id="GO:0020037">
    <property type="term" value="F:heme binding"/>
    <property type="evidence" value="ECO:0007669"/>
    <property type="project" value="InterPro"/>
</dbReference>
<dbReference type="Gramene" id="TraesNORUn03G04555700.1">
    <property type="protein sequence ID" value="TraesNORUn03G04555700.1"/>
    <property type="gene ID" value="TraesNORUn03G04555700"/>
</dbReference>
<dbReference type="Pfam" id="PF00067">
    <property type="entry name" value="p450"/>
    <property type="match status" value="1"/>
</dbReference>
<dbReference type="GO" id="GO:0016705">
    <property type="term" value="F:oxidoreductase activity, acting on paired donors, with incorporation or reduction of molecular oxygen"/>
    <property type="evidence" value="ECO:0007669"/>
    <property type="project" value="InterPro"/>
</dbReference>
<dbReference type="FunFam" id="1.10.630.10:FF:000064">
    <property type="entry name" value="Cytochrome P450 monooxygenase"/>
    <property type="match status" value="1"/>
</dbReference>
<dbReference type="OrthoDB" id="1055148at2759"/>
<dbReference type="PROSITE" id="PS00086">
    <property type="entry name" value="CYTOCHROME_P450"/>
    <property type="match status" value="1"/>
</dbReference>
<dbReference type="PaxDb" id="4565-Traes_4DL_D333973B2.1"/>
<dbReference type="Gramene" id="TraesROB_scaffold_045698_01G000100.1">
    <property type="protein sequence ID" value="TraesROB_scaffold_045698_01G000100.1"/>
    <property type="gene ID" value="TraesROB_scaffold_045698_01G000100"/>
</dbReference>
<evidence type="ECO:0000256" key="3">
    <source>
        <dbReference type="ARBA" id="ARBA00022723"/>
    </source>
</evidence>
<dbReference type="PANTHER" id="PTHR47955:SF11">
    <property type="entry name" value="4-HYDROXYPHENYLACETALDEHYDE OXIME MONOOXYGENASE"/>
    <property type="match status" value="1"/>
</dbReference>
<evidence type="ECO:0000256" key="1">
    <source>
        <dbReference type="ARBA" id="ARBA00010617"/>
    </source>
</evidence>
<protein>
    <recommendedName>
        <fullName evidence="11">Cytochrome P450</fullName>
    </recommendedName>
</protein>
<keyword evidence="6 7" id="KW-0349">Heme</keyword>
<dbReference type="InterPro" id="IPR001128">
    <property type="entry name" value="Cyt_P450"/>
</dbReference>
<dbReference type="Gramene" id="TraesLACUn03G04457270.1">
    <property type="protein sequence ID" value="TraesLACUn03G04457270.1"/>
    <property type="gene ID" value="TraesLACUn03G04457270"/>
</dbReference>
<evidence type="ECO:0000256" key="2">
    <source>
        <dbReference type="ARBA" id="ARBA00022692"/>
    </source>
</evidence>
<evidence type="ECO:0000313" key="9">
    <source>
        <dbReference type="EnsemblPlants" id="TraesCS4D02G363500.1"/>
    </source>
</evidence>
<keyword evidence="5 6" id="KW-0408">Iron</keyword>
<keyword evidence="7" id="KW-0560">Oxidoreductase</keyword>
<dbReference type="Gramene" id="TraesPARA_EIv1.0_1497480.1">
    <property type="protein sequence ID" value="TraesPARA_EIv1.0_1497480.1.CDS"/>
    <property type="gene ID" value="TraesPARA_EIv1.0_1497480"/>
</dbReference>
<comment type="similarity">
    <text evidence="1 7">Belongs to the cytochrome P450 family.</text>
</comment>
<reference evidence="9" key="2">
    <citation type="submission" date="2018-10" db="UniProtKB">
        <authorList>
            <consortium name="EnsemblPlants"/>
        </authorList>
    </citation>
    <scope>IDENTIFICATION</scope>
</reference>
<keyword evidence="10" id="KW-1185">Reference proteome</keyword>
<evidence type="ECO:0000256" key="5">
    <source>
        <dbReference type="ARBA" id="ARBA00023004"/>
    </source>
</evidence>
<dbReference type="Gramene" id="TraesCAD_scaffold_007423_01G000100.1">
    <property type="protein sequence ID" value="TraesCAD_scaffold_007423_01G000100.1"/>
    <property type="gene ID" value="TraesCAD_scaffold_007423_01G000100"/>
</dbReference>
<reference evidence="9" key="1">
    <citation type="submission" date="2018-08" db="EMBL/GenBank/DDBJ databases">
        <authorList>
            <person name="Rossello M."/>
        </authorList>
    </citation>
    <scope>NUCLEOTIDE SEQUENCE [LARGE SCALE GENOMIC DNA]</scope>
    <source>
        <strain evidence="9">cv. Chinese Spring</strain>
    </source>
</reference>
<organism evidence="9">
    <name type="scientific">Triticum aestivum</name>
    <name type="common">Wheat</name>
    <dbReference type="NCBI Taxonomy" id="4565"/>
    <lineage>
        <taxon>Eukaryota</taxon>
        <taxon>Viridiplantae</taxon>
        <taxon>Streptophyta</taxon>
        <taxon>Embryophyta</taxon>
        <taxon>Tracheophyta</taxon>
        <taxon>Spermatophyta</taxon>
        <taxon>Magnoliopsida</taxon>
        <taxon>Liliopsida</taxon>
        <taxon>Poales</taxon>
        <taxon>Poaceae</taxon>
        <taxon>BOP clade</taxon>
        <taxon>Pooideae</taxon>
        <taxon>Triticodae</taxon>
        <taxon>Triticeae</taxon>
        <taxon>Triticinae</taxon>
        <taxon>Triticum</taxon>
    </lineage>
</organism>
<keyword evidence="4 8" id="KW-1133">Transmembrane helix</keyword>
<dbReference type="OMA" id="HMHACTT"/>
<dbReference type="AlphaFoldDB" id="A0A3B6JRR5"/>
<dbReference type="SUPFAM" id="SSF48264">
    <property type="entry name" value="Cytochrome P450"/>
    <property type="match status" value="1"/>
</dbReference>
<feature type="binding site" description="axial binding residue" evidence="6">
    <location>
        <position position="450"/>
    </location>
    <ligand>
        <name>heme</name>
        <dbReference type="ChEBI" id="CHEBI:30413"/>
    </ligand>
    <ligandPart>
        <name>Fe</name>
        <dbReference type="ChEBI" id="CHEBI:18248"/>
    </ligandPart>
</feature>
<dbReference type="SMR" id="A0A3B6JRR5"/>
<keyword evidence="7" id="KW-0503">Monooxygenase</keyword>
<dbReference type="InterPro" id="IPR002401">
    <property type="entry name" value="Cyt_P450_E_grp-I"/>
</dbReference>
<evidence type="ECO:0000256" key="7">
    <source>
        <dbReference type="RuleBase" id="RU000461"/>
    </source>
</evidence>
<dbReference type="PRINTS" id="PR00463">
    <property type="entry name" value="EP450I"/>
</dbReference>
<dbReference type="EnsemblPlants" id="TraesCS4D02G363500.1">
    <property type="protein sequence ID" value="TraesCS4D02G363500.1"/>
    <property type="gene ID" value="TraesCS4D02G363500"/>
</dbReference>
<dbReference type="CDD" id="cd11072">
    <property type="entry name" value="CYP71-like"/>
    <property type="match status" value="1"/>
</dbReference>
<dbReference type="InterPro" id="IPR036396">
    <property type="entry name" value="Cyt_P450_sf"/>
</dbReference>
<dbReference type="InterPro" id="IPR017972">
    <property type="entry name" value="Cyt_P450_CS"/>
</dbReference>
<comment type="cofactor">
    <cofactor evidence="6">
        <name>heme</name>
        <dbReference type="ChEBI" id="CHEBI:30413"/>
    </cofactor>
</comment>
<feature type="transmembrane region" description="Helical" evidence="8">
    <location>
        <begin position="17"/>
        <end position="33"/>
    </location>
</feature>
<evidence type="ECO:0000313" key="10">
    <source>
        <dbReference type="Proteomes" id="UP000019116"/>
    </source>
</evidence>
<evidence type="ECO:0008006" key="11">
    <source>
        <dbReference type="Google" id="ProtNLM"/>
    </source>
</evidence>
<dbReference type="Gramene" id="TraesCLE_scaffold_012911_01G000100.1">
    <property type="protein sequence ID" value="TraesCLE_scaffold_012911_01G000100.1"/>
    <property type="gene ID" value="TraesCLE_scaffold_012911_01G000100"/>
</dbReference>